<evidence type="ECO:0000256" key="1">
    <source>
        <dbReference type="ARBA" id="ARBA00004196"/>
    </source>
</evidence>
<dbReference type="PANTHER" id="PTHR46155">
    <property type="entry name" value="BIFUNCTIONAL INHIBITOR/LIPID-TRANSFER PROTEIN/SEED STORAGE 2S ALBUMIN SUPERFAMILY PROTEIN"/>
    <property type="match status" value="1"/>
</dbReference>
<evidence type="ECO:0000313" key="8">
    <source>
        <dbReference type="EMBL" id="EAY11257.1"/>
    </source>
</evidence>
<reference evidence="8" key="1">
    <citation type="submission" date="2006-10" db="EMBL/GenBank/DDBJ databases">
        <authorList>
            <person name="Amadeo P."/>
            <person name="Zhao Q."/>
            <person name="Wortman J."/>
            <person name="Fraser-Liggett C."/>
            <person name="Carlton J."/>
        </authorList>
    </citation>
    <scope>NUCLEOTIDE SEQUENCE</scope>
    <source>
        <strain evidence="8">G3</strain>
    </source>
</reference>
<evidence type="ECO:0000256" key="6">
    <source>
        <dbReference type="ARBA" id="ARBA00023136"/>
    </source>
</evidence>
<keyword evidence="6" id="KW-0472">Membrane</keyword>
<evidence type="ECO:0000256" key="4">
    <source>
        <dbReference type="ARBA" id="ARBA00022525"/>
    </source>
</evidence>
<dbReference type="Proteomes" id="UP000001542">
    <property type="component" value="Unassembled WGS sequence"/>
</dbReference>
<comment type="subcellular location">
    <subcellularLocation>
        <location evidence="1">Cell envelope</location>
    </subcellularLocation>
    <subcellularLocation>
        <location evidence="2">Cell outer membrane</location>
    </subcellularLocation>
    <subcellularLocation>
        <location evidence="3">Secreted</location>
    </subcellularLocation>
</comment>
<dbReference type="KEGG" id="tva:4769208"/>
<keyword evidence="5" id="KW-0732">Signal</keyword>
<dbReference type="EMBL" id="DS113322">
    <property type="protein sequence ID" value="EAY11257.1"/>
    <property type="molecule type" value="Genomic_DNA"/>
</dbReference>
<dbReference type="VEuPathDB" id="TrichDB:TVAGG3_0239680"/>
<dbReference type="InterPro" id="IPR003368">
    <property type="entry name" value="POMP_repeat"/>
</dbReference>
<name>A2E7S6_TRIV3</name>
<protein>
    <submittedName>
        <fullName evidence="8">Polymorphic repeat outer membrane protein, putative</fullName>
    </submittedName>
</protein>
<dbReference type="InterPro" id="IPR011050">
    <property type="entry name" value="Pectin_lyase_fold/virulence"/>
</dbReference>
<organism evidence="8 9">
    <name type="scientific">Trichomonas vaginalis (strain ATCC PRA-98 / G3)</name>
    <dbReference type="NCBI Taxonomy" id="412133"/>
    <lineage>
        <taxon>Eukaryota</taxon>
        <taxon>Metamonada</taxon>
        <taxon>Parabasalia</taxon>
        <taxon>Trichomonadida</taxon>
        <taxon>Trichomonadidae</taxon>
        <taxon>Trichomonas</taxon>
    </lineage>
</organism>
<dbReference type="VEuPathDB" id="TrichDB:TVAG_061610"/>
<keyword evidence="4" id="KW-0964">Secreted</keyword>
<keyword evidence="7" id="KW-0998">Cell outer membrane</keyword>
<gene>
    <name evidence="8" type="ORF">TVAG_061610</name>
</gene>
<dbReference type="NCBIfam" id="TIGR01376">
    <property type="entry name" value="POMP_repeat"/>
    <property type="match status" value="2"/>
</dbReference>
<dbReference type="AlphaFoldDB" id="A2E7S6"/>
<dbReference type="InParanoid" id="A2E7S6"/>
<reference evidence="8" key="2">
    <citation type="journal article" date="2007" name="Science">
        <title>Draft genome sequence of the sexually transmitted pathogen Trichomonas vaginalis.</title>
        <authorList>
            <person name="Carlton J.M."/>
            <person name="Hirt R.P."/>
            <person name="Silva J.C."/>
            <person name="Delcher A.L."/>
            <person name="Schatz M."/>
            <person name="Zhao Q."/>
            <person name="Wortman J.R."/>
            <person name="Bidwell S.L."/>
            <person name="Alsmark U.C.M."/>
            <person name="Besteiro S."/>
            <person name="Sicheritz-Ponten T."/>
            <person name="Noel C.J."/>
            <person name="Dacks J.B."/>
            <person name="Foster P.G."/>
            <person name="Simillion C."/>
            <person name="Van de Peer Y."/>
            <person name="Miranda-Saavedra D."/>
            <person name="Barton G.J."/>
            <person name="Westrop G.D."/>
            <person name="Mueller S."/>
            <person name="Dessi D."/>
            <person name="Fiori P.L."/>
            <person name="Ren Q."/>
            <person name="Paulsen I."/>
            <person name="Zhang H."/>
            <person name="Bastida-Corcuera F.D."/>
            <person name="Simoes-Barbosa A."/>
            <person name="Brown M.T."/>
            <person name="Hayes R.D."/>
            <person name="Mukherjee M."/>
            <person name="Okumura C.Y."/>
            <person name="Schneider R."/>
            <person name="Smith A.J."/>
            <person name="Vanacova S."/>
            <person name="Villalvazo M."/>
            <person name="Haas B.J."/>
            <person name="Pertea M."/>
            <person name="Feldblyum T.V."/>
            <person name="Utterback T.R."/>
            <person name="Shu C.L."/>
            <person name="Osoegawa K."/>
            <person name="de Jong P.J."/>
            <person name="Hrdy I."/>
            <person name="Horvathova L."/>
            <person name="Zubacova Z."/>
            <person name="Dolezal P."/>
            <person name="Malik S.B."/>
            <person name="Logsdon J.M. Jr."/>
            <person name="Henze K."/>
            <person name="Gupta A."/>
            <person name="Wang C.C."/>
            <person name="Dunne R.L."/>
            <person name="Upcroft J.A."/>
            <person name="Upcroft P."/>
            <person name="White O."/>
            <person name="Salzberg S.L."/>
            <person name="Tang P."/>
            <person name="Chiu C.-H."/>
            <person name="Lee Y.-S."/>
            <person name="Embley T.M."/>
            <person name="Coombs G.H."/>
            <person name="Mottram J.C."/>
            <person name="Tachezy J."/>
            <person name="Fraser-Liggett C.M."/>
            <person name="Johnson P.J."/>
        </authorList>
    </citation>
    <scope>NUCLEOTIDE SEQUENCE [LARGE SCALE GENOMIC DNA]</scope>
    <source>
        <strain evidence="8">G3</strain>
    </source>
</reference>
<keyword evidence="9" id="KW-1185">Reference proteome</keyword>
<evidence type="ECO:0000256" key="5">
    <source>
        <dbReference type="ARBA" id="ARBA00022729"/>
    </source>
</evidence>
<dbReference type="Pfam" id="PF02415">
    <property type="entry name" value="Chlam_PMP"/>
    <property type="match status" value="2"/>
</dbReference>
<dbReference type="PANTHER" id="PTHR46155:SF1">
    <property type="entry name" value="BIFUNCTIONAL INHIBITOR_LIPID-TRANSFER PROTEIN_SEED STORAGE 2S ALBUMIN SUPERFAMILY PROTEIN"/>
    <property type="match status" value="1"/>
</dbReference>
<evidence type="ECO:0000313" key="9">
    <source>
        <dbReference type="Proteomes" id="UP000001542"/>
    </source>
</evidence>
<dbReference type="SUPFAM" id="SSF51126">
    <property type="entry name" value="Pectin lyase-like"/>
    <property type="match status" value="1"/>
</dbReference>
<accession>A2E7S6</accession>
<dbReference type="GO" id="GO:0005576">
    <property type="term" value="C:extracellular region"/>
    <property type="evidence" value="ECO:0007669"/>
    <property type="project" value="UniProtKB-SubCell"/>
</dbReference>
<sequence length="182" mass="20334">MCVIKQANFEQNQAADGGAICFFRSNSYLEGDQSDYKFYLNKAFRSGGAIFCEGFTLPDQNINKYNLFIFDYAFTNNTAYQTGCAIAIESDSEIYFENLIFRYNQAGDQGGAIACYNSKLSVFKCAIQANIAGKGLIREDTLKLSAMEGNFALRFRGRGCGGISFISTEKSRQFISLRKLFL</sequence>
<evidence type="ECO:0000256" key="3">
    <source>
        <dbReference type="ARBA" id="ARBA00004613"/>
    </source>
</evidence>
<evidence type="ECO:0000256" key="2">
    <source>
        <dbReference type="ARBA" id="ARBA00004442"/>
    </source>
</evidence>
<proteinExistence type="predicted"/>
<evidence type="ECO:0000256" key="7">
    <source>
        <dbReference type="ARBA" id="ARBA00023237"/>
    </source>
</evidence>